<dbReference type="Proteomes" id="UP000271098">
    <property type="component" value="Unassembled WGS sequence"/>
</dbReference>
<proteinExistence type="predicted"/>
<keyword evidence="3" id="KW-1185">Reference proteome</keyword>
<reference evidence="2 3" key="1">
    <citation type="submission" date="2018-11" db="EMBL/GenBank/DDBJ databases">
        <authorList>
            <consortium name="Pathogen Informatics"/>
        </authorList>
    </citation>
    <scope>NUCLEOTIDE SEQUENCE [LARGE SCALE GENOMIC DNA]</scope>
</reference>
<dbReference type="AlphaFoldDB" id="A0A3P6RML4"/>
<evidence type="ECO:0000313" key="3">
    <source>
        <dbReference type="Proteomes" id="UP000271098"/>
    </source>
</evidence>
<evidence type="ECO:0000256" key="1">
    <source>
        <dbReference type="SAM" id="MobiDB-lite"/>
    </source>
</evidence>
<feature type="region of interest" description="Disordered" evidence="1">
    <location>
        <begin position="1"/>
        <end position="31"/>
    </location>
</feature>
<feature type="compositionally biased region" description="Basic and acidic residues" evidence="1">
    <location>
        <begin position="11"/>
        <end position="27"/>
    </location>
</feature>
<dbReference type="EMBL" id="UYRT01017875">
    <property type="protein sequence ID" value="VDK57273.1"/>
    <property type="molecule type" value="Genomic_DNA"/>
</dbReference>
<protein>
    <submittedName>
        <fullName evidence="2">Uncharacterized protein</fullName>
    </submittedName>
</protein>
<accession>A0A3P6RML4</accession>
<gene>
    <name evidence="2" type="ORF">GPUH_LOCUS7116</name>
</gene>
<name>A0A3P6RML4_9BILA</name>
<sequence>MDQSLSVTGEESAKSLKTSTHDKKSEDNFGSTALRQLELLAAMKSKKKPKPVEKKPSGTHFGFDLRAGEAHFACSKESLWKIP</sequence>
<organism evidence="2 3">
    <name type="scientific">Gongylonema pulchrum</name>
    <dbReference type="NCBI Taxonomy" id="637853"/>
    <lineage>
        <taxon>Eukaryota</taxon>
        <taxon>Metazoa</taxon>
        <taxon>Ecdysozoa</taxon>
        <taxon>Nematoda</taxon>
        <taxon>Chromadorea</taxon>
        <taxon>Rhabditida</taxon>
        <taxon>Spirurina</taxon>
        <taxon>Spiruromorpha</taxon>
        <taxon>Spiruroidea</taxon>
        <taxon>Gongylonematidae</taxon>
        <taxon>Gongylonema</taxon>
    </lineage>
</organism>
<evidence type="ECO:0000313" key="2">
    <source>
        <dbReference type="EMBL" id="VDK57273.1"/>
    </source>
</evidence>